<feature type="non-terminal residue" evidence="1">
    <location>
        <position position="1"/>
    </location>
</feature>
<organism evidence="1 2">
    <name type="scientific">Criibacterium bergeronii</name>
    <dbReference type="NCBI Taxonomy" id="1871336"/>
    <lineage>
        <taxon>Bacteria</taxon>
        <taxon>Bacillati</taxon>
        <taxon>Bacillota</taxon>
        <taxon>Clostridia</taxon>
        <taxon>Peptostreptococcales</taxon>
        <taxon>Filifactoraceae</taxon>
        <taxon>Criibacterium</taxon>
    </lineage>
</organism>
<dbReference type="Proteomes" id="UP000093352">
    <property type="component" value="Unassembled WGS sequence"/>
</dbReference>
<accession>A0A371IJA7</accession>
<name>A0A371IJA7_9FIRM</name>
<proteinExistence type="predicted"/>
<dbReference type="EMBL" id="MBEW02000029">
    <property type="protein sequence ID" value="RDY20561.1"/>
    <property type="molecule type" value="Genomic_DNA"/>
</dbReference>
<reference evidence="1 2" key="1">
    <citation type="journal article" date="2016" name="Genome Announc.">
        <title>Draft Genome Sequence of Criibacterium bergeronii gen. nov., sp. nov., Strain CCRI-22567T, Isolated from a Vaginal Sample from a Woman with Bacterial Vaginosis.</title>
        <authorList>
            <person name="Maheux A.F."/>
            <person name="Berube E."/>
            <person name="Boudreau D.K."/>
            <person name="Raymond F."/>
            <person name="Corbeil J."/>
            <person name="Roy P.H."/>
            <person name="Boissinot M."/>
            <person name="Omar R.F."/>
        </authorList>
    </citation>
    <scope>NUCLEOTIDE SEQUENCE [LARGE SCALE GENOMIC DNA]</scope>
    <source>
        <strain evidence="1 2">CCRI-22567</strain>
    </source>
</reference>
<dbReference type="AlphaFoldDB" id="A0A371IJA7"/>
<protein>
    <submittedName>
        <fullName evidence="1">Uncharacterized protein</fullName>
    </submittedName>
</protein>
<sequence>VRQNGTQKMVGDQLQYTVGTTEKVIDLSKYTANKKQVRIPVSQIKLAPNTTIQVIDKGMSMSVPFNAFTLNQVTSATDHAVVAIDFVTGDNKQNTTVTRAIPKNKQRASEVYKINFAVVEPKKKYPISFTNAPLALALTANQSGYTVFAQYDEKTGKIVQNANKNIKNGGYYVLLKNK</sequence>
<comment type="caution">
    <text evidence="1">The sequence shown here is derived from an EMBL/GenBank/DDBJ whole genome shotgun (WGS) entry which is preliminary data.</text>
</comment>
<gene>
    <name evidence="1" type="ORF">BBG48_009475</name>
</gene>
<keyword evidence="2" id="KW-1185">Reference proteome</keyword>
<evidence type="ECO:0000313" key="2">
    <source>
        <dbReference type="Proteomes" id="UP000093352"/>
    </source>
</evidence>
<evidence type="ECO:0000313" key="1">
    <source>
        <dbReference type="EMBL" id="RDY20561.1"/>
    </source>
</evidence>
<dbReference type="RefSeq" id="WP_158527925.1">
    <property type="nucleotide sequence ID" value="NZ_MBEW02000029.1"/>
</dbReference>